<evidence type="ECO:0000313" key="4">
    <source>
        <dbReference type="RefSeq" id="XP_065660896.1"/>
    </source>
</evidence>
<evidence type="ECO:0000313" key="3">
    <source>
        <dbReference type="RefSeq" id="XP_065660895.1"/>
    </source>
</evidence>
<evidence type="ECO:0000256" key="1">
    <source>
        <dbReference type="SAM" id="Phobius"/>
    </source>
</evidence>
<sequence>MEYRKKFVLKKRSVCKLIFLLTIVCAIAFFNMKIRITNVDEDMHQTPLIPIIFNYTDPFQYSQHSTTQQVRKLKVVIPFHIKQIKKVFDNISKWKIFRPCDQTNSSNNKVELIFYIGYFNADHQITKKKSLILNKSLECFANKYVVFYKYDNIDNYLHEKSSRLMFESMLNKSNKHFKHLDFVFYMEPDVRPIKSNWLNALIIEIGNGNFWVKGSCLRGDLKHFMKNDSYAPNYFQVNNNALYNIGSNNFRHFYFKIWRPYVVKKYSDSKNAYETNFFEFFFDRNNFQTTRDIIHQFRLSDFIQNYWKTKFDIDEIKKKHANTYFVYGGIPSD</sequence>
<reference evidence="3 4" key="1">
    <citation type="submission" date="2025-05" db="UniProtKB">
        <authorList>
            <consortium name="RefSeq"/>
        </authorList>
    </citation>
    <scope>IDENTIFICATION</scope>
</reference>
<dbReference type="Proteomes" id="UP001652625">
    <property type="component" value="Chromosome 09"/>
</dbReference>
<accession>A0ABM4CGQ4</accession>
<keyword evidence="1" id="KW-0472">Membrane</keyword>
<protein>
    <submittedName>
        <fullName evidence="3 4">Uncharacterized protein LOC136084594</fullName>
    </submittedName>
</protein>
<keyword evidence="2" id="KW-1185">Reference proteome</keyword>
<organism evidence="2 3">
    <name type="scientific">Hydra vulgaris</name>
    <name type="common">Hydra</name>
    <name type="synonym">Hydra attenuata</name>
    <dbReference type="NCBI Taxonomy" id="6087"/>
    <lineage>
        <taxon>Eukaryota</taxon>
        <taxon>Metazoa</taxon>
        <taxon>Cnidaria</taxon>
        <taxon>Hydrozoa</taxon>
        <taxon>Hydroidolina</taxon>
        <taxon>Anthoathecata</taxon>
        <taxon>Aplanulata</taxon>
        <taxon>Hydridae</taxon>
        <taxon>Hydra</taxon>
    </lineage>
</organism>
<proteinExistence type="predicted"/>
<dbReference type="RefSeq" id="XP_065660895.1">
    <property type="nucleotide sequence ID" value="XM_065804823.1"/>
</dbReference>
<keyword evidence="1" id="KW-1133">Transmembrane helix</keyword>
<name>A0ABM4CGQ4_HYDVU</name>
<feature type="transmembrane region" description="Helical" evidence="1">
    <location>
        <begin position="14"/>
        <end position="32"/>
    </location>
</feature>
<evidence type="ECO:0000313" key="2">
    <source>
        <dbReference type="Proteomes" id="UP001652625"/>
    </source>
</evidence>
<dbReference type="GeneID" id="136084594"/>
<gene>
    <name evidence="3 4" type="primary">LOC136084594</name>
</gene>
<dbReference type="RefSeq" id="XP_065660896.1">
    <property type="nucleotide sequence ID" value="XM_065804824.1"/>
</dbReference>
<keyword evidence="1" id="KW-0812">Transmembrane</keyword>